<evidence type="ECO:0000256" key="2">
    <source>
        <dbReference type="ARBA" id="ARBA00004123"/>
    </source>
</evidence>
<evidence type="ECO:0000256" key="9">
    <source>
        <dbReference type="ARBA" id="ARBA00022807"/>
    </source>
</evidence>
<dbReference type="PROSITE" id="PS00972">
    <property type="entry name" value="USP_1"/>
    <property type="match status" value="1"/>
</dbReference>
<gene>
    <name evidence="14" type="ORF">DPX16_10613</name>
</gene>
<keyword evidence="5" id="KW-0597">Phosphoprotein</keyword>
<feature type="compositionally biased region" description="Polar residues" evidence="12">
    <location>
        <begin position="797"/>
        <end position="810"/>
    </location>
</feature>
<keyword evidence="11" id="KW-0539">Nucleus</keyword>
<dbReference type="PANTHER" id="PTHR24006">
    <property type="entry name" value="UBIQUITIN CARBOXYL-TERMINAL HYDROLASE"/>
    <property type="match status" value="1"/>
</dbReference>
<dbReference type="InterPro" id="IPR050164">
    <property type="entry name" value="Peptidase_C19"/>
</dbReference>
<evidence type="ECO:0000313" key="15">
    <source>
        <dbReference type="Proteomes" id="UP000281406"/>
    </source>
</evidence>
<dbReference type="GO" id="GO:0004843">
    <property type="term" value="F:cysteine-type deubiquitinase activity"/>
    <property type="evidence" value="ECO:0007669"/>
    <property type="project" value="UniProtKB-EC"/>
</dbReference>
<evidence type="ECO:0000256" key="10">
    <source>
        <dbReference type="ARBA" id="ARBA00022843"/>
    </source>
</evidence>
<dbReference type="Gene3D" id="3.90.70.10">
    <property type="entry name" value="Cysteine proteinases"/>
    <property type="match status" value="1"/>
</dbReference>
<keyword evidence="15" id="KW-1185">Reference proteome</keyword>
<feature type="compositionally biased region" description="Polar residues" evidence="12">
    <location>
        <begin position="1"/>
        <end position="15"/>
    </location>
</feature>
<dbReference type="Pfam" id="PF00443">
    <property type="entry name" value="UCH"/>
    <property type="match status" value="1"/>
</dbReference>
<dbReference type="InterPro" id="IPR028889">
    <property type="entry name" value="USP"/>
</dbReference>
<dbReference type="Pfam" id="PF22566">
    <property type="entry name" value="UBA_8"/>
    <property type="match status" value="1"/>
</dbReference>
<keyword evidence="7" id="KW-0833">Ubl conjugation pathway</keyword>
<keyword evidence="10" id="KW-0832">Ubl conjugation</keyword>
<sequence length="1230" mass="140887">MTVEQNVLQQHSQKVTRAHRPEQTDPVRSGSAQFGSVRLGSHQQTLLNQLREVTGTTDVQLLQQALQVSNGDLAEAVAFLTEKNAKVPQQDEATYYQTAQITNDRYISVGSQADTNVIDLTGDDKDDLQRAIALSLEESNRAFRETGITDEEQAISRVLEASIAENKASLKRTHTEVWSDSPNPHDRKRMENCPVGLKNVGNTCWFSAVIQSLFNLLEFQRLVLHYSPPARMQDLPRNQKLLNCHMSCSRLRFKVEKVVDSVRFSRPTAVCAIAVFGSFSEDPEPANGEHRNLPFMQELRRLFSLLVGSKRKYVDPSRAVEILKDAFKSSESQQQDVSEFTHKLLDWLEDAFQIKAEEDREGEKPKNPMVELFYGRFLAVGVLEGKKFENTEMFGQYPLQVNGFKDLHECLEAAMIEGEIESLHSAENSAKSGQEHWFTELPPVLTFELSRFEFNQALGRPEKIHNKLEFPSMLYMDRYMDRNRDITRIKREEIRRLKEHLTVLQQRLERYLSYGSGPKRFPLADVLQYAMEFASSKPVCTSPVEDIDTTAPPEEELRVLEGCLHRWRSEVENDTRDLQASISRIHRTIDLMYSDKSMMQVPYRLHAVLVHEGQANAGHYWAYIYDPHHRQWMKYNDISVTKSSWEELVRDSFGGYRNASAYCLMYIDDKKPFLIEEEFDKETGQMLSGLDKLPPDLKEYVEADNKLFQKEMEEWDTLQARKLQQEKLALAAAAASVAAQPMSTEPSPPDNTAPQHDPEYMEQQSPTGDSKHLQEDTARAISKAAAEHDEKSPEALLNTSQSSHPDSEVTSDPCPPPDPEQDDSASPPAPQRVVEVAIPNVGTFVIQSKEGGYDDEAMMTPNMQGVIMAIGKSRSVYDKCGPEAAFFKAMKVEYTRLLRFAQEDTPPERDYRLQHVIVYFIHNQAPKKILERTLLMQFADRNLGFDERRREPYSKGQFHLKPARLTQRVIISSSQQSLLFLIIVLPNSFLSARPKGFCLATQSCVSRADCTLRCKSIMKVARAKLELIKPDEVNMEEYEMWHRDYRNFRETTVFLLIGLELFLKKSYVEALMYLIYAYQYNKELLAKGPYRGHDEELIAHYRRECLLLNEHAATLFETGEETEVNAGLSIMNELVVVCIPLLLVDEMEEKDMVAVEDMRNRWCSYLGQEMEPNLQEKLTDFLPKLLDCSTEIKSFHDPPKLPSYSTLELCERYGRVMTSLTLGRTPADGR</sequence>
<dbReference type="EMBL" id="RJVU01007007">
    <property type="protein sequence ID" value="ROL54190.1"/>
    <property type="molecule type" value="Genomic_DNA"/>
</dbReference>
<dbReference type="SUPFAM" id="SSF54001">
    <property type="entry name" value="Cysteine proteinases"/>
    <property type="match status" value="1"/>
</dbReference>
<dbReference type="PROSITE" id="PS00973">
    <property type="entry name" value="USP_2"/>
    <property type="match status" value="1"/>
</dbReference>
<dbReference type="GO" id="GO:0005634">
    <property type="term" value="C:nucleus"/>
    <property type="evidence" value="ECO:0007669"/>
    <property type="project" value="UniProtKB-SubCell"/>
</dbReference>
<evidence type="ECO:0000256" key="7">
    <source>
        <dbReference type="ARBA" id="ARBA00022786"/>
    </source>
</evidence>
<dbReference type="OrthoDB" id="2420415at2759"/>
<evidence type="ECO:0000256" key="6">
    <source>
        <dbReference type="ARBA" id="ARBA00022670"/>
    </source>
</evidence>
<comment type="caution">
    <text evidence="14">The sequence shown here is derived from an EMBL/GenBank/DDBJ whole genome shotgun (WGS) entry which is preliminary data.</text>
</comment>
<dbReference type="CDD" id="cd20486">
    <property type="entry name" value="USP25_C"/>
    <property type="match status" value="1"/>
</dbReference>
<dbReference type="InterPro" id="IPR001394">
    <property type="entry name" value="Peptidase_C19_UCH"/>
</dbReference>
<dbReference type="InterPro" id="IPR018200">
    <property type="entry name" value="USP_CS"/>
</dbReference>
<dbReference type="PROSITE" id="PS50330">
    <property type="entry name" value="UIM"/>
    <property type="match status" value="1"/>
</dbReference>
<dbReference type="GO" id="GO:0016579">
    <property type="term" value="P:protein deubiquitination"/>
    <property type="evidence" value="ECO:0007669"/>
    <property type="project" value="InterPro"/>
</dbReference>
<dbReference type="PANTHER" id="PTHR24006:SF666">
    <property type="entry name" value="UBIQUITIN CARBOXYL-TERMINAL HYDROLASE 25"/>
    <property type="match status" value="1"/>
</dbReference>
<dbReference type="InterPro" id="IPR009060">
    <property type="entry name" value="UBA-like_sf"/>
</dbReference>
<evidence type="ECO:0000256" key="5">
    <source>
        <dbReference type="ARBA" id="ARBA00022553"/>
    </source>
</evidence>
<evidence type="ECO:0000256" key="11">
    <source>
        <dbReference type="ARBA" id="ARBA00023242"/>
    </source>
</evidence>
<name>A0A3N0Z6V8_ANAGA</name>
<evidence type="ECO:0000256" key="8">
    <source>
        <dbReference type="ARBA" id="ARBA00022801"/>
    </source>
</evidence>
<comment type="subcellular location">
    <subcellularLocation>
        <location evidence="2">Nucleus</location>
    </subcellularLocation>
</comment>
<dbReference type="CDD" id="cd02665">
    <property type="entry name" value="Peptidase_C19I"/>
    <property type="match status" value="1"/>
</dbReference>
<dbReference type="EC" id="3.4.19.12" evidence="3"/>
<evidence type="ECO:0000313" key="14">
    <source>
        <dbReference type="EMBL" id="ROL54190.1"/>
    </source>
</evidence>
<dbReference type="InterPro" id="IPR003903">
    <property type="entry name" value="UIM_dom"/>
</dbReference>
<organism evidence="14 15">
    <name type="scientific">Anabarilius grahami</name>
    <name type="common">Kanglang fish</name>
    <name type="synonym">Barilius grahami</name>
    <dbReference type="NCBI Taxonomy" id="495550"/>
    <lineage>
        <taxon>Eukaryota</taxon>
        <taxon>Metazoa</taxon>
        <taxon>Chordata</taxon>
        <taxon>Craniata</taxon>
        <taxon>Vertebrata</taxon>
        <taxon>Euteleostomi</taxon>
        <taxon>Actinopterygii</taxon>
        <taxon>Neopterygii</taxon>
        <taxon>Teleostei</taxon>
        <taxon>Ostariophysi</taxon>
        <taxon>Cypriniformes</taxon>
        <taxon>Xenocyprididae</taxon>
        <taxon>Xenocypridinae</taxon>
        <taxon>Xenocypridinae incertae sedis</taxon>
        <taxon>Anabarilius</taxon>
    </lineage>
</organism>
<dbReference type="GO" id="GO:0005829">
    <property type="term" value="C:cytosol"/>
    <property type="evidence" value="ECO:0007669"/>
    <property type="project" value="TreeGrafter"/>
</dbReference>
<dbReference type="InterPro" id="IPR054109">
    <property type="entry name" value="UBA_8"/>
</dbReference>
<dbReference type="Proteomes" id="UP000281406">
    <property type="component" value="Unassembled WGS sequence"/>
</dbReference>
<feature type="region of interest" description="Disordered" evidence="12">
    <location>
        <begin position="1"/>
        <end position="33"/>
    </location>
</feature>
<feature type="domain" description="USP" evidence="13">
    <location>
        <begin position="195"/>
        <end position="669"/>
    </location>
</feature>
<dbReference type="Gene3D" id="1.10.8.10">
    <property type="entry name" value="DNA helicase RuvA subunit, C-terminal domain"/>
    <property type="match status" value="1"/>
</dbReference>
<evidence type="ECO:0000256" key="3">
    <source>
        <dbReference type="ARBA" id="ARBA00012759"/>
    </source>
</evidence>
<dbReference type="GO" id="GO:0006508">
    <property type="term" value="P:proteolysis"/>
    <property type="evidence" value="ECO:0007669"/>
    <property type="project" value="UniProtKB-KW"/>
</dbReference>
<feature type="compositionally biased region" description="Basic and acidic residues" evidence="12">
    <location>
        <begin position="769"/>
        <end position="778"/>
    </location>
</feature>
<dbReference type="InterPro" id="IPR054108">
    <property type="entry name" value="USP25/28_UIM"/>
</dbReference>
<protein>
    <recommendedName>
        <fullName evidence="3">ubiquitinyl hydrolase 1</fullName>
        <ecNumber evidence="3">3.4.19.12</ecNumber>
    </recommendedName>
</protein>
<keyword evidence="4" id="KW-1017">Isopeptide bond</keyword>
<dbReference type="InterPro" id="IPR038765">
    <property type="entry name" value="Papain-like_cys_pep_sf"/>
</dbReference>
<dbReference type="CDD" id="cd14354">
    <property type="entry name" value="UBA_UBP25"/>
    <property type="match status" value="1"/>
</dbReference>
<evidence type="ECO:0000256" key="4">
    <source>
        <dbReference type="ARBA" id="ARBA00022499"/>
    </source>
</evidence>
<dbReference type="Pfam" id="PF21909">
    <property type="entry name" value="USP_UIM_N"/>
    <property type="match status" value="1"/>
</dbReference>
<comment type="catalytic activity">
    <reaction evidence="1">
        <text>Thiol-dependent hydrolysis of ester, thioester, amide, peptide and isopeptide bonds formed by the C-terminal Gly of ubiquitin (a 76-residue protein attached to proteins as an intracellular targeting signal).</text>
        <dbReference type="EC" id="3.4.19.12"/>
    </reaction>
</comment>
<evidence type="ECO:0000256" key="12">
    <source>
        <dbReference type="SAM" id="MobiDB-lite"/>
    </source>
</evidence>
<evidence type="ECO:0000256" key="1">
    <source>
        <dbReference type="ARBA" id="ARBA00000707"/>
    </source>
</evidence>
<reference evidence="14 15" key="1">
    <citation type="submission" date="2018-10" db="EMBL/GenBank/DDBJ databases">
        <title>Genome assembly for a Yunnan-Guizhou Plateau 3E fish, Anabarilius grahami (Regan), and its evolutionary and genetic applications.</title>
        <authorList>
            <person name="Jiang W."/>
        </authorList>
    </citation>
    <scope>NUCLEOTIDE SEQUENCE [LARGE SCALE GENOMIC DNA]</scope>
    <source>
        <strain evidence="14">AG-KIZ</strain>
        <tissue evidence="14">Muscle</tissue>
    </source>
</reference>
<dbReference type="PROSITE" id="PS50235">
    <property type="entry name" value="USP_3"/>
    <property type="match status" value="1"/>
</dbReference>
<dbReference type="AlphaFoldDB" id="A0A3N0Z6V8"/>
<dbReference type="SUPFAM" id="SSF46934">
    <property type="entry name" value="UBA-like"/>
    <property type="match status" value="1"/>
</dbReference>
<keyword evidence="9" id="KW-0788">Thiol protease</keyword>
<keyword evidence="6" id="KW-0645">Protease</keyword>
<accession>A0A3N0Z6V8</accession>
<dbReference type="FunFam" id="1.10.8.10:FF:000023">
    <property type="entry name" value="Putative ubiquitin carboxyl-terminal hydrolase 25"/>
    <property type="match status" value="1"/>
</dbReference>
<dbReference type="SMART" id="SM00726">
    <property type="entry name" value="UIM"/>
    <property type="match status" value="3"/>
</dbReference>
<evidence type="ECO:0000259" key="13">
    <source>
        <dbReference type="PROSITE" id="PS50235"/>
    </source>
</evidence>
<feature type="region of interest" description="Disordered" evidence="12">
    <location>
        <begin position="736"/>
        <end position="829"/>
    </location>
</feature>
<proteinExistence type="predicted"/>
<keyword evidence="8 14" id="KW-0378">Hydrolase</keyword>